<dbReference type="Proteomes" id="UP000286402">
    <property type="component" value="Unassembled WGS sequence"/>
</dbReference>
<gene>
    <name evidence="2" type="ORF">BCY89_26755</name>
</gene>
<evidence type="ECO:0000256" key="1">
    <source>
        <dbReference type="SAM" id="MobiDB-lite"/>
    </source>
</evidence>
<reference evidence="2 3" key="1">
    <citation type="submission" date="2016-07" db="EMBL/GenBank/DDBJ databases">
        <title>Genome analysis of Sphingobacterium siyangense T12B17.</title>
        <authorList>
            <person name="Xu D."/>
            <person name="Su Y."/>
            <person name="Zheng S."/>
        </authorList>
    </citation>
    <scope>NUCLEOTIDE SEQUENCE [LARGE SCALE GENOMIC DNA]</scope>
    <source>
        <strain evidence="2 3">T12B17</strain>
    </source>
</reference>
<protein>
    <submittedName>
        <fullName evidence="2">Uncharacterized protein</fullName>
    </submittedName>
</protein>
<feature type="region of interest" description="Disordered" evidence="1">
    <location>
        <begin position="60"/>
        <end position="81"/>
    </location>
</feature>
<evidence type="ECO:0000313" key="3">
    <source>
        <dbReference type="Proteomes" id="UP000286402"/>
    </source>
</evidence>
<evidence type="ECO:0000313" key="2">
    <source>
        <dbReference type="EMBL" id="RKF38667.1"/>
    </source>
</evidence>
<keyword evidence="3" id="KW-1185">Reference proteome</keyword>
<name>A0A420G0E9_9SPHI</name>
<dbReference type="EMBL" id="MCAQ01000007">
    <property type="protein sequence ID" value="RKF38667.1"/>
    <property type="molecule type" value="Genomic_DNA"/>
</dbReference>
<organism evidence="2 3">
    <name type="scientific">Sphingobacterium siyangense</name>
    <dbReference type="NCBI Taxonomy" id="459529"/>
    <lineage>
        <taxon>Bacteria</taxon>
        <taxon>Pseudomonadati</taxon>
        <taxon>Bacteroidota</taxon>
        <taxon>Sphingobacteriia</taxon>
        <taxon>Sphingobacteriales</taxon>
        <taxon>Sphingobacteriaceae</taxon>
        <taxon>Sphingobacterium</taxon>
    </lineage>
</organism>
<comment type="caution">
    <text evidence="2">The sequence shown here is derived from an EMBL/GenBank/DDBJ whole genome shotgun (WGS) entry which is preliminary data.</text>
</comment>
<accession>A0A420G0E9</accession>
<dbReference type="AlphaFoldDB" id="A0A420G0E9"/>
<proteinExistence type="predicted"/>
<sequence length="81" mass="9125">MLEDLDIVVSDEIRHVISADRHSIIHKGNIVSGKSFKVLDKLLRQLLVQLIKYNGPTIDTPKGTSSKIPIFESPDRYPVNN</sequence>